<keyword evidence="10" id="KW-1185">Reference proteome</keyword>
<accession>R7YNS1</accession>
<feature type="compositionally biased region" description="Low complexity" evidence="7">
    <location>
        <begin position="11"/>
        <end position="20"/>
    </location>
</feature>
<feature type="domain" description="PHD-type" evidence="8">
    <location>
        <begin position="438"/>
        <end position="489"/>
    </location>
</feature>
<evidence type="ECO:0000256" key="2">
    <source>
        <dbReference type="ARBA" id="ARBA00022723"/>
    </source>
</evidence>
<dbReference type="RefSeq" id="XP_007778825.1">
    <property type="nucleotide sequence ID" value="XM_007780635.1"/>
</dbReference>
<feature type="compositionally biased region" description="Low complexity" evidence="7">
    <location>
        <begin position="401"/>
        <end position="431"/>
    </location>
</feature>
<sequence length="851" mass="91386">MAFKLSELLNPAPASDPSSPARKDSSPSSQTSDTRAALSSMQPPAYNNAYAPATTIYEAANALTALANGAPLSTSYPHSNGLSYDPHHDRRSSPTSYSDARRMSAYGVPATPVEPSPPTDGTMRSPTLDQYHHGSKSPEEQRRQSMASRSSPPPRLAPIQSLTGALNNMIDERQHQNFGPYGHDASRILSPPANYTAQNDISQMDYVAQHREPDYIRDEPTITQIRQTSTGPDIDIHAAANAQDPIPRPPEPSPSSWIKAETTHTPPEPKPHDPAMPRERTKSVADPTLDPETLKAVAELKNEHGLRGASRDNSATSPPATVAEPAKPTAPSRKRPAPKASAAATKKGVAKKPAAKKRKISPETAATAALHRSGTPASQTSKKAAPKALKGSQSGTPALGSSPAPRSTTAPSPAPSSHPSHAGASSDADADAMGSDSEVFCICRKPDDHTWMIACDGGCEDWYHGRCVNMDEENSKVIDKYICPGCESRGKGVTTWLPMCRNTGCRRPARLARGRESKYCSDACGVEFMRAKAGMQSLDGAADIKGRKAARRKANLTDNFHNAPTTDDEEAVEDANDLVRIGGVLRGRELKALATTAADVAAFRKLGDGVLSPPATASPEKTSFPADALQPLPADHSASSQSYTLNPAETARIQQISARKEQLKERRLLLADRDRFVALVRDQAAREAEREGVKGKDFCGYDARLAWSEGELDRWRRSREGRVALGLGTLEGAVGASSGGLDGEGGDEDGEAKEGDKMDIDGHREGDVDDREYPPPCPRKRCSIHQNWPKAQQHDVNFEKMELAHEVKSLEREEEGIRMRAALRCRKGSIGGDGLGLEAEAGDEGWVEEVG</sequence>
<comment type="subcellular location">
    <subcellularLocation>
        <location evidence="1">Nucleus</location>
    </subcellularLocation>
</comment>
<dbReference type="PANTHER" id="PTHR46174">
    <property type="entry name" value="CXXC-TYPE ZINC FINGER PROTEIN 1"/>
    <property type="match status" value="1"/>
</dbReference>
<gene>
    <name evidence="9" type="ORF">W97_02736</name>
</gene>
<feature type="compositionally biased region" description="Polar residues" evidence="7">
    <location>
        <begin position="30"/>
        <end position="42"/>
    </location>
</feature>
<feature type="region of interest" description="Disordered" evidence="7">
    <location>
        <begin position="734"/>
        <end position="773"/>
    </location>
</feature>
<feature type="compositionally biased region" description="Acidic residues" evidence="7">
    <location>
        <begin position="840"/>
        <end position="851"/>
    </location>
</feature>
<dbReference type="STRING" id="1168221.R7YNS1"/>
<dbReference type="InterPro" id="IPR019786">
    <property type="entry name" value="Zinc_finger_PHD-type_CS"/>
</dbReference>
<dbReference type="HOGENOM" id="CLU_015434_0_0_1"/>
<reference evidence="10" key="1">
    <citation type="submission" date="2012-06" db="EMBL/GenBank/DDBJ databases">
        <title>The genome sequence of Coniosporium apollinis CBS 100218.</title>
        <authorList>
            <consortium name="The Broad Institute Genome Sequencing Platform"/>
            <person name="Cuomo C."/>
            <person name="Gorbushina A."/>
            <person name="Noack S."/>
            <person name="Walker B."/>
            <person name="Young S.K."/>
            <person name="Zeng Q."/>
            <person name="Gargeya S."/>
            <person name="Fitzgerald M."/>
            <person name="Haas B."/>
            <person name="Abouelleil A."/>
            <person name="Alvarado L."/>
            <person name="Arachchi H.M."/>
            <person name="Berlin A.M."/>
            <person name="Chapman S.B."/>
            <person name="Goldberg J."/>
            <person name="Griggs A."/>
            <person name="Gujja S."/>
            <person name="Hansen M."/>
            <person name="Howarth C."/>
            <person name="Imamovic A."/>
            <person name="Larimer J."/>
            <person name="McCowan C."/>
            <person name="Montmayeur A."/>
            <person name="Murphy C."/>
            <person name="Neiman D."/>
            <person name="Pearson M."/>
            <person name="Priest M."/>
            <person name="Roberts A."/>
            <person name="Saif S."/>
            <person name="Shea T."/>
            <person name="Sisk P."/>
            <person name="Sykes S."/>
            <person name="Wortman J."/>
            <person name="Nusbaum C."/>
            <person name="Birren B."/>
        </authorList>
    </citation>
    <scope>NUCLEOTIDE SEQUENCE [LARGE SCALE GENOMIC DNA]</scope>
    <source>
        <strain evidence="10">CBS 100218</strain>
    </source>
</reference>
<dbReference type="OrthoDB" id="436852at2759"/>
<evidence type="ECO:0000313" key="9">
    <source>
        <dbReference type="EMBL" id="EON63508.1"/>
    </source>
</evidence>
<dbReference type="GO" id="GO:0008270">
    <property type="term" value="F:zinc ion binding"/>
    <property type="evidence" value="ECO:0007669"/>
    <property type="project" value="UniProtKB-KW"/>
</dbReference>
<protein>
    <recommendedName>
        <fullName evidence="8">PHD-type domain-containing protein</fullName>
    </recommendedName>
</protein>
<feature type="compositionally biased region" description="Basic and acidic residues" evidence="7">
    <location>
        <begin position="267"/>
        <end position="283"/>
    </location>
</feature>
<dbReference type="SMART" id="SM00249">
    <property type="entry name" value="PHD"/>
    <property type="match status" value="1"/>
</dbReference>
<dbReference type="Pfam" id="PF00628">
    <property type="entry name" value="PHD"/>
    <property type="match status" value="1"/>
</dbReference>
<keyword evidence="2" id="KW-0479">Metal-binding</keyword>
<feature type="compositionally biased region" description="Basic and acidic residues" evidence="7">
    <location>
        <begin position="130"/>
        <end position="143"/>
    </location>
</feature>
<dbReference type="InterPro" id="IPR037869">
    <property type="entry name" value="Spp1/CFP1"/>
</dbReference>
<dbReference type="AlphaFoldDB" id="R7YNS1"/>
<feature type="compositionally biased region" description="Polar residues" evidence="7">
    <location>
        <begin position="71"/>
        <end position="82"/>
    </location>
</feature>
<feature type="region of interest" description="Disordered" evidence="7">
    <location>
        <begin position="241"/>
        <end position="431"/>
    </location>
</feature>
<dbReference type="InterPro" id="IPR001965">
    <property type="entry name" value="Znf_PHD"/>
</dbReference>
<dbReference type="Proteomes" id="UP000016924">
    <property type="component" value="Unassembled WGS sequence"/>
</dbReference>
<dbReference type="eggNOG" id="KOG1632">
    <property type="taxonomic scope" value="Eukaryota"/>
</dbReference>
<evidence type="ECO:0000256" key="6">
    <source>
        <dbReference type="PROSITE-ProRule" id="PRU00146"/>
    </source>
</evidence>
<keyword evidence="3 6" id="KW-0863">Zinc-finger</keyword>
<dbReference type="InterPro" id="IPR013083">
    <property type="entry name" value="Znf_RING/FYVE/PHD"/>
</dbReference>
<evidence type="ECO:0000313" key="10">
    <source>
        <dbReference type="Proteomes" id="UP000016924"/>
    </source>
</evidence>
<dbReference type="OMA" id="MIMCDRC"/>
<feature type="compositionally biased region" description="Basic and acidic residues" evidence="7">
    <location>
        <begin position="298"/>
        <end position="310"/>
    </location>
</feature>
<feature type="compositionally biased region" description="Basic residues" evidence="7">
    <location>
        <begin position="348"/>
        <end position="359"/>
    </location>
</feature>
<evidence type="ECO:0000256" key="3">
    <source>
        <dbReference type="ARBA" id="ARBA00022771"/>
    </source>
</evidence>
<feature type="compositionally biased region" description="Low complexity" evidence="7">
    <location>
        <begin position="338"/>
        <end position="347"/>
    </location>
</feature>
<dbReference type="Gene3D" id="3.30.40.10">
    <property type="entry name" value="Zinc/RING finger domain, C3HC4 (zinc finger)"/>
    <property type="match status" value="1"/>
</dbReference>
<dbReference type="GeneID" id="19900047"/>
<evidence type="ECO:0000256" key="5">
    <source>
        <dbReference type="ARBA" id="ARBA00023242"/>
    </source>
</evidence>
<feature type="compositionally biased region" description="Basic and acidic residues" evidence="7">
    <location>
        <begin position="752"/>
        <end position="766"/>
    </location>
</feature>
<feature type="region of interest" description="Disordered" evidence="7">
    <location>
        <begin position="1"/>
        <end position="47"/>
    </location>
</feature>
<evidence type="ECO:0000256" key="7">
    <source>
        <dbReference type="SAM" id="MobiDB-lite"/>
    </source>
</evidence>
<organism evidence="9 10">
    <name type="scientific">Coniosporium apollinis (strain CBS 100218)</name>
    <name type="common">Rock-inhabiting black yeast</name>
    <dbReference type="NCBI Taxonomy" id="1168221"/>
    <lineage>
        <taxon>Eukaryota</taxon>
        <taxon>Fungi</taxon>
        <taxon>Dikarya</taxon>
        <taxon>Ascomycota</taxon>
        <taxon>Pezizomycotina</taxon>
        <taxon>Dothideomycetes</taxon>
        <taxon>Dothideomycetes incertae sedis</taxon>
        <taxon>Coniosporium</taxon>
    </lineage>
</organism>
<name>R7YNS1_CONA1</name>
<dbReference type="InterPro" id="IPR011011">
    <property type="entry name" value="Znf_FYVE_PHD"/>
</dbReference>
<evidence type="ECO:0000259" key="8">
    <source>
        <dbReference type="PROSITE" id="PS50016"/>
    </source>
</evidence>
<proteinExistence type="predicted"/>
<dbReference type="InterPro" id="IPR019787">
    <property type="entry name" value="Znf_PHD-finger"/>
</dbReference>
<dbReference type="GO" id="GO:0045893">
    <property type="term" value="P:positive regulation of DNA-templated transcription"/>
    <property type="evidence" value="ECO:0007669"/>
    <property type="project" value="TreeGrafter"/>
</dbReference>
<feature type="region of interest" description="Disordered" evidence="7">
    <location>
        <begin position="70"/>
        <end position="159"/>
    </location>
</feature>
<feature type="compositionally biased region" description="Low complexity" evidence="7">
    <location>
        <begin position="254"/>
        <end position="265"/>
    </location>
</feature>
<evidence type="ECO:0000256" key="1">
    <source>
        <dbReference type="ARBA" id="ARBA00004123"/>
    </source>
</evidence>
<keyword evidence="5" id="KW-0539">Nucleus</keyword>
<dbReference type="CDD" id="cd16039">
    <property type="entry name" value="PHD_SPP1"/>
    <property type="match status" value="1"/>
</dbReference>
<dbReference type="PROSITE" id="PS50016">
    <property type="entry name" value="ZF_PHD_2"/>
    <property type="match status" value="1"/>
</dbReference>
<dbReference type="PANTHER" id="PTHR46174:SF1">
    <property type="entry name" value="CXXC-TYPE ZINC FINGER PROTEIN 1"/>
    <property type="match status" value="1"/>
</dbReference>
<dbReference type="EMBL" id="JH767563">
    <property type="protein sequence ID" value="EON63508.1"/>
    <property type="molecule type" value="Genomic_DNA"/>
</dbReference>
<dbReference type="GO" id="GO:0048188">
    <property type="term" value="C:Set1C/COMPASS complex"/>
    <property type="evidence" value="ECO:0007669"/>
    <property type="project" value="InterPro"/>
</dbReference>
<dbReference type="SUPFAM" id="SSF57903">
    <property type="entry name" value="FYVE/PHD zinc finger"/>
    <property type="match status" value="1"/>
</dbReference>
<feature type="region of interest" description="Disordered" evidence="7">
    <location>
        <begin position="831"/>
        <end position="851"/>
    </location>
</feature>
<dbReference type="PROSITE" id="PS01359">
    <property type="entry name" value="ZF_PHD_1"/>
    <property type="match status" value="1"/>
</dbReference>
<keyword evidence="4" id="KW-0862">Zinc</keyword>
<evidence type="ECO:0000256" key="4">
    <source>
        <dbReference type="ARBA" id="ARBA00022833"/>
    </source>
</evidence>